<organism evidence="2">
    <name type="scientific">viral metagenome</name>
    <dbReference type="NCBI Taxonomy" id="1070528"/>
    <lineage>
        <taxon>unclassified sequences</taxon>
        <taxon>metagenomes</taxon>
        <taxon>organismal metagenomes</taxon>
    </lineage>
</organism>
<name>A0A6C0AD37_9ZZZZ</name>
<keyword evidence="1" id="KW-0812">Transmembrane</keyword>
<dbReference type="AlphaFoldDB" id="A0A6C0AD37"/>
<feature type="transmembrane region" description="Helical" evidence="1">
    <location>
        <begin position="20"/>
        <end position="41"/>
    </location>
</feature>
<sequence>MVTENINFETTDTKLEETPVMIDVLLKIIIFKKIIIYIFFITKFQIN</sequence>
<accession>A0A6C0AD37</accession>
<reference evidence="2" key="1">
    <citation type="journal article" date="2020" name="Nature">
        <title>Giant virus diversity and host interactions through global metagenomics.</title>
        <authorList>
            <person name="Schulz F."/>
            <person name="Roux S."/>
            <person name="Paez-Espino D."/>
            <person name="Jungbluth S."/>
            <person name="Walsh D.A."/>
            <person name="Denef V.J."/>
            <person name="McMahon K.D."/>
            <person name="Konstantinidis K.T."/>
            <person name="Eloe-Fadrosh E.A."/>
            <person name="Kyrpides N.C."/>
            <person name="Woyke T."/>
        </authorList>
    </citation>
    <scope>NUCLEOTIDE SEQUENCE</scope>
    <source>
        <strain evidence="2">GVMAG-S-1021933-23</strain>
    </source>
</reference>
<evidence type="ECO:0000256" key="1">
    <source>
        <dbReference type="SAM" id="Phobius"/>
    </source>
</evidence>
<protein>
    <submittedName>
        <fullName evidence="2">Uncharacterized protein</fullName>
    </submittedName>
</protein>
<evidence type="ECO:0000313" key="2">
    <source>
        <dbReference type="EMBL" id="QHS77572.1"/>
    </source>
</evidence>
<keyword evidence="1" id="KW-1133">Transmembrane helix</keyword>
<keyword evidence="1" id="KW-0472">Membrane</keyword>
<proteinExistence type="predicted"/>
<dbReference type="EMBL" id="MN740593">
    <property type="protein sequence ID" value="QHS77572.1"/>
    <property type="molecule type" value="Genomic_DNA"/>
</dbReference>